<dbReference type="AlphaFoldDB" id="A0AAE1GZF3"/>
<organism evidence="1 2">
    <name type="scientific">Frankliniella fusca</name>
    <dbReference type="NCBI Taxonomy" id="407009"/>
    <lineage>
        <taxon>Eukaryota</taxon>
        <taxon>Metazoa</taxon>
        <taxon>Ecdysozoa</taxon>
        <taxon>Arthropoda</taxon>
        <taxon>Hexapoda</taxon>
        <taxon>Insecta</taxon>
        <taxon>Pterygota</taxon>
        <taxon>Neoptera</taxon>
        <taxon>Paraneoptera</taxon>
        <taxon>Thysanoptera</taxon>
        <taxon>Terebrantia</taxon>
        <taxon>Thripoidea</taxon>
        <taxon>Thripidae</taxon>
        <taxon>Frankliniella</taxon>
    </lineage>
</organism>
<feature type="non-terminal residue" evidence="1">
    <location>
        <position position="1"/>
    </location>
</feature>
<feature type="non-terminal residue" evidence="1">
    <location>
        <position position="138"/>
    </location>
</feature>
<sequence length="138" mass="15131">NLTQSSFQPGPVGVDAPRGYVGKAAAIVVGSLGTWDPANDEVLKMLRIPPQKFKNLKRKCVSDTIRWSRDMYVEHRATGVRSRLQLSIPIAFSIANTPGVSPPTPANNNNKKKNITMFTTLCIAKLCIVLTKLLLKLT</sequence>
<name>A0AAE1GZF3_9NEOP</name>
<evidence type="ECO:0000313" key="1">
    <source>
        <dbReference type="EMBL" id="KAK3911668.1"/>
    </source>
</evidence>
<proteinExistence type="predicted"/>
<evidence type="ECO:0000313" key="2">
    <source>
        <dbReference type="Proteomes" id="UP001219518"/>
    </source>
</evidence>
<reference evidence="1" key="2">
    <citation type="journal article" date="2023" name="BMC Genomics">
        <title>Pest status, molecular evolution, and epigenetic factors derived from the genome assembly of Frankliniella fusca, a thysanopteran phytovirus vector.</title>
        <authorList>
            <person name="Catto M.A."/>
            <person name="Labadie P.E."/>
            <person name="Jacobson A.L."/>
            <person name="Kennedy G.G."/>
            <person name="Srinivasan R."/>
            <person name="Hunt B.G."/>
        </authorList>
    </citation>
    <scope>NUCLEOTIDE SEQUENCE</scope>
    <source>
        <strain evidence="1">PL_HMW_Pooled</strain>
    </source>
</reference>
<protein>
    <submittedName>
        <fullName evidence="1">Uncharacterized protein</fullName>
    </submittedName>
</protein>
<keyword evidence="2" id="KW-1185">Reference proteome</keyword>
<dbReference type="EMBL" id="JAHWGI010000284">
    <property type="protein sequence ID" value="KAK3911668.1"/>
    <property type="molecule type" value="Genomic_DNA"/>
</dbReference>
<dbReference type="Proteomes" id="UP001219518">
    <property type="component" value="Unassembled WGS sequence"/>
</dbReference>
<reference evidence="1" key="1">
    <citation type="submission" date="2021-07" db="EMBL/GenBank/DDBJ databases">
        <authorList>
            <person name="Catto M.A."/>
            <person name="Jacobson A."/>
            <person name="Kennedy G."/>
            <person name="Labadie P."/>
            <person name="Hunt B.G."/>
            <person name="Srinivasan R."/>
        </authorList>
    </citation>
    <scope>NUCLEOTIDE SEQUENCE</scope>
    <source>
        <strain evidence="1">PL_HMW_Pooled</strain>
        <tissue evidence="1">Head</tissue>
    </source>
</reference>
<gene>
    <name evidence="1" type="ORF">KUF71_021329</name>
</gene>
<comment type="caution">
    <text evidence="1">The sequence shown here is derived from an EMBL/GenBank/DDBJ whole genome shotgun (WGS) entry which is preliminary data.</text>
</comment>
<accession>A0AAE1GZF3</accession>